<keyword evidence="1" id="KW-0732">Signal</keyword>
<feature type="signal peptide" evidence="1">
    <location>
        <begin position="1"/>
        <end position="32"/>
    </location>
</feature>
<protein>
    <submittedName>
        <fullName evidence="2">Uncharacterized protein</fullName>
    </submittedName>
</protein>
<evidence type="ECO:0000313" key="3">
    <source>
        <dbReference type="Proteomes" id="UP000636918"/>
    </source>
</evidence>
<feature type="chain" id="PRO_5045676831" evidence="1">
    <location>
        <begin position="33"/>
        <end position="576"/>
    </location>
</feature>
<gene>
    <name evidence="2" type="ORF">JI751_11815</name>
</gene>
<accession>A0ABS1L9T6</accession>
<name>A0ABS1L9T6_9ACTN</name>
<dbReference type="EMBL" id="JAERSG010000003">
    <property type="protein sequence ID" value="MBL0748298.1"/>
    <property type="molecule type" value="Genomic_DNA"/>
</dbReference>
<evidence type="ECO:0000313" key="2">
    <source>
        <dbReference type="EMBL" id="MBL0748298.1"/>
    </source>
</evidence>
<dbReference type="SUPFAM" id="SSF55486">
    <property type="entry name" value="Metalloproteases ('zincins'), catalytic domain"/>
    <property type="match status" value="1"/>
</dbReference>
<comment type="caution">
    <text evidence="2">The sequence shown here is derived from an EMBL/GenBank/DDBJ whole genome shotgun (WGS) entry which is preliminary data.</text>
</comment>
<dbReference type="Gene3D" id="3.40.390.10">
    <property type="entry name" value="Collagenase (Catalytic Domain)"/>
    <property type="match status" value="1"/>
</dbReference>
<reference evidence="2 3" key="1">
    <citation type="submission" date="2021-01" db="EMBL/GenBank/DDBJ databases">
        <title>Genome seq and assembly of Nocardiodes sp. G10.</title>
        <authorList>
            <person name="Chhetri G."/>
        </authorList>
    </citation>
    <scope>NUCLEOTIDE SEQUENCE [LARGE SCALE GENOMIC DNA]</scope>
    <source>
        <strain evidence="2 3">G10</strain>
    </source>
</reference>
<keyword evidence="3" id="KW-1185">Reference proteome</keyword>
<sequence length="576" mass="59747">MGVRSSRVLVARAFVAAIVGVAALGTSGPAQAAPATGLLDLVCSQVLLQQPTRLSTALESGLSTAVVRALNDLTGEQVEHLAADATSWVDECGRVFVADHAIASSQQVTADAMPGDAVPSDVFALSSRPGSTRTIYLDFDGATYSGTRWKNGAEIVSPAYSIDADRSTFSSVERAQIFLAWQTVAEDYAPFDVNVTTLRPDPSALTRTSATDLTYGMPVVISPTNSVGSGCGCGGLSYVGIFGSVNATDYQPAWIFTNGSGTGGYDVGQIISHEVGHTFGLSHDGTSQASYYAGAKGWAPIMGASYGRRASHWSMGEYAGANNVEDDTAVIARTAPVVADDHAGSLLGATHVEAGTPVAGAITTRADTDAFSFSAFGRTALSVAGPAGFCNLDVRLTILTPLGATVATVDPVADVADDASMSATWLVDLPATAASYVAVVDGTGMGTPSEAGRYSDYGSLGAYTVSLSTGGSTATPLTTITTPTTSTVDSASSIAFLTTRLPRAHRGTPYRAAIRFRGPVSEARVDWRLPRGLRWKVRDDRIVIRGRVGARSSGKFATVLAGKSGSVRRVFRIVVR</sequence>
<dbReference type="Pfam" id="PF13688">
    <property type="entry name" value="Reprolysin_5"/>
    <property type="match status" value="1"/>
</dbReference>
<organism evidence="2 3">
    <name type="scientific">Nocardioides baculatus</name>
    <dbReference type="NCBI Taxonomy" id="2801337"/>
    <lineage>
        <taxon>Bacteria</taxon>
        <taxon>Bacillati</taxon>
        <taxon>Actinomycetota</taxon>
        <taxon>Actinomycetes</taxon>
        <taxon>Propionibacteriales</taxon>
        <taxon>Nocardioidaceae</taxon>
        <taxon>Nocardioides</taxon>
    </lineage>
</organism>
<dbReference type="RefSeq" id="WP_201936410.1">
    <property type="nucleotide sequence ID" value="NZ_JAERSG010000003.1"/>
</dbReference>
<evidence type="ECO:0000256" key="1">
    <source>
        <dbReference type="SAM" id="SignalP"/>
    </source>
</evidence>
<dbReference type="Proteomes" id="UP000636918">
    <property type="component" value="Unassembled WGS sequence"/>
</dbReference>
<proteinExistence type="predicted"/>
<dbReference type="InterPro" id="IPR024079">
    <property type="entry name" value="MetalloPept_cat_dom_sf"/>
</dbReference>